<proteinExistence type="predicted"/>
<dbReference type="EMBL" id="AMZH03003659">
    <property type="protein sequence ID" value="RRT71611.1"/>
    <property type="molecule type" value="Genomic_DNA"/>
</dbReference>
<dbReference type="AlphaFoldDB" id="A0A427A608"/>
<gene>
    <name evidence="1" type="ORF">B296_00003106</name>
</gene>
<evidence type="ECO:0000313" key="2">
    <source>
        <dbReference type="Proteomes" id="UP000287651"/>
    </source>
</evidence>
<protein>
    <submittedName>
        <fullName evidence="1">Uncharacterized protein</fullName>
    </submittedName>
</protein>
<accession>A0A427A608</accession>
<organism evidence="1 2">
    <name type="scientific">Ensete ventricosum</name>
    <name type="common">Abyssinian banana</name>
    <name type="synonym">Musa ensete</name>
    <dbReference type="NCBI Taxonomy" id="4639"/>
    <lineage>
        <taxon>Eukaryota</taxon>
        <taxon>Viridiplantae</taxon>
        <taxon>Streptophyta</taxon>
        <taxon>Embryophyta</taxon>
        <taxon>Tracheophyta</taxon>
        <taxon>Spermatophyta</taxon>
        <taxon>Magnoliopsida</taxon>
        <taxon>Liliopsida</taxon>
        <taxon>Zingiberales</taxon>
        <taxon>Musaceae</taxon>
        <taxon>Ensete</taxon>
    </lineage>
</organism>
<dbReference type="Proteomes" id="UP000287651">
    <property type="component" value="Unassembled WGS sequence"/>
</dbReference>
<evidence type="ECO:0000313" key="1">
    <source>
        <dbReference type="EMBL" id="RRT71611.1"/>
    </source>
</evidence>
<name>A0A427A608_ENSVE</name>
<reference evidence="1 2" key="1">
    <citation type="journal article" date="2014" name="Agronomy (Basel)">
        <title>A Draft Genome Sequence for Ensete ventricosum, the Drought-Tolerant Tree Against Hunger.</title>
        <authorList>
            <person name="Harrison J."/>
            <person name="Moore K.A."/>
            <person name="Paszkiewicz K."/>
            <person name="Jones T."/>
            <person name="Grant M."/>
            <person name="Ambacheew D."/>
            <person name="Muzemil S."/>
            <person name="Studholme D.J."/>
        </authorList>
    </citation>
    <scope>NUCLEOTIDE SEQUENCE [LARGE SCALE GENOMIC DNA]</scope>
</reference>
<sequence>MGNFFSLRGEKKRLPAWGRKTGMSCAYHSISGTIPYRTELSMPVRTSMAILYSIYILLSPYCHPSELGRGQWLLERSRGKEKRSCQFSKVAEGDMVQA</sequence>
<comment type="caution">
    <text evidence="1">The sequence shown here is derived from an EMBL/GenBank/DDBJ whole genome shotgun (WGS) entry which is preliminary data.</text>
</comment>